<reference evidence="2" key="1">
    <citation type="journal article" date="2014" name="PLoS ONE">
        <title>Transcriptome-Based Identification of ABC Transporters in the Western Tarnished Plant Bug Lygus hesperus.</title>
        <authorList>
            <person name="Hull J.J."/>
            <person name="Chaney K."/>
            <person name="Geib S.M."/>
            <person name="Fabrick J.A."/>
            <person name="Brent C.S."/>
            <person name="Walsh D."/>
            <person name="Lavine L.C."/>
        </authorList>
    </citation>
    <scope>NUCLEOTIDE SEQUENCE</scope>
</reference>
<reference evidence="2" key="2">
    <citation type="submission" date="2014-07" db="EMBL/GenBank/DDBJ databases">
        <authorList>
            <person name="Hull J."/>
        </authorList>
    </citation>
    <scope>NUCLEOTIDE SEQUENCE</scope>
</reference>
<evidence type="ECO:0000256" key="1">
    <source>
        <dbReference type="SAM" id="MobiDB-lite"/>
    </source>
</evidence>
<proteinExistence type="predicted"/>
<feature type="region of interest" description="Disordered" evidence="1">
    <location>
        <begin position="56"/>
        <end position="86"/>
    </location>
</feature>
<name>A0A0A9XAX9_LYGHE</name>
<gene>
    <name evidence="2" type="primary">Zfx_1</name>
    <name evidence="2" type="ORF">CM83_37603</name>
</gene>
<accession>A0A0A9XAX9</accession>
<dbReference type="EMBL" id="GBHO01026505">
    <property type="protein sequence ID" value="JAG17099.1"/>
    <property type="molecule type" value="Transcribed_RNA"/>
</dbReference>
<protein>
    <submittedName>
        <fullName evidence="2">Zinc finger X-chromosomal protein</fullName>
    </submittedName>
</protein>
<organism evidence="2">
    <name type="scientific">Lygus hesperus</name>
    <name type="common">Western plant bug</name>
    <dbReference type="NCBI Taxonomy" id="30085"/>
    <lineage>
        <taxon>Eukaryota</taxon>
        <taxon>Metazoa</taxon>
        <taxon>Ecdysozoa</taxon>
        <taxon>Arthropoda</taxon>
        <taxon>Hexapoda</taxon>
        <taxon>Insecta</taxon>
        <taxon>Pterygota</taxon>
        <taxon>Neoptera</taxon>
        <taxon>Paraneoptera</taxon>
        <taxon>Hemiptera</taxon>
        <taxon>Heteroptera</taxon>
        <taxon>Panheteroptera</taxon>
        <taxon>Cimicomorpha</taxon>
        <taxon>Miridae</taxon>
        <taxon>Mirini</taxon>
        <taxon>Lygus</taxon>
    </lineage>
</organism>
<dbReference type="AlphaFoldDB" id="A0A0A9XAX9"/>
<evidence type="ECO:0000313" key="2">
    <source>
        <dbReference type="EMBL" id="JAG17099.1"/>
    </source>
</evidence>
<sequence length="111" mass="11443">MSEGLVVPSVCTAGIVGEPLLVLSVGKSVVNEEEESVGEEESVENEEESVGYVVGSNGMSVGIEGTEEDSVGEKKGFSDVEEELEGNTVVIPEGVLDGGVGIEFPSTKHTS</sequence>